<evidence type="ECO:0000313" key="5">
    <source>
        <dbReference type="EMBL" id="MFB9732965.1"/>
    </source>
</evidence>
<dbReference type="CDD" id="cd07067">
    <property type="entry name" value="HP_PGM_like"/>
    <property type="match status" value="1"/>
</dbReference>
<dbReference type="EMBL" id="JBHMAX010000023">
    <property type="protein sequence ID" value="MFB9732965.1"/>
    <property type="molecule type" value="Genomic_DNA"/>
</dbReference>
<dbReference type="InterPro" id="IPR000086">
    <property type="entry name" value="NUDIX_hydrolase_dom"/>
</dbReference>
<dbReference type="Pfam" id="PF00300">
    <property type="entry name" value="His_Phos_1"/>
    <property type="match status" value="1"/>
</dbReference>
<dbReference type="PANTHER" id="PTHR21340">
    <property type="entry name" value="DIADENOSINE 5,5-P1,P4-TETRAPHOSPHATE PYROPHOSPHOHYDROLASE MUTT"/>
    <property type="match status" value="1"/>
</dbReference>
<dbReference type="RefSeq" id="WP_141338488.1">
    <property type="nucleotide sequence ID" value="NZ_JBHMAX010000023.1"/>
</dbReference>
<keyword evidence="2 3" id="KW-0378">Hydrolase</keyword>
<dbReference type="SUPFAM" id="SSF55811">
    <property type="entry name" value="Nudix"/>
    <property type="match status" value="1"/>
</dbReference>
<keyword evidence="6" id="KW-1185">Reference proteome</keyword>
<feature type="domain" description="Nudix hydrolase" evidence="4">
    <location>
        <begin position="6"/>
        <end position="132"/>
    </location>
</feature>
<accession>A0ABV5V560</accession>
<dbReference type="PROSITE" id="PS00893">
    <property type="entry name" value="NUDIX_BOX"/>
    <property type="match status" value="1"/>
</dbReference>
<dbReference type="PANTHER" id="PTHR21340:SF0">
    <property type="entry name" value="BIS(5'-NUCLEOSYL)-TETRAPHOSPHATASE [ASYMMETRICAL]"/>
    <property type="match status" value="1"/>
</dbReference>
<evidence type="ECO:0000259" key="4">
    <source>
        <dbReference type="PROSITE" id="PS51462"/>
    </source>
</evidence>
<dbReference type="PRINTS" id="PR00502">
    <property type="entry name" value="NUDIXFAMILY"/>
</dbReference>
<dbReference type="InterPro" id="IPR051325">
    <property type="entry name" value="Nudix_hydrolase_domain"/>
</dbReference>
<proteinExistence type="inferred from homology"/>
<comment type="similarity">
    <text evidence="1 3">Belongs to the Nudix hydrolase family.</text>
</comment>
<evidence type="ECO:0000256" key="1">
    <source>
        <dbReference type="ARBA" id="ARBA00005582"/>
    </source>
</evidence>
<gene>
    <name evidence="5" type="ORF">ACFFN0_13020</name>
</gene>
<reference evidence="5 6" key="1">
    <citation type="submission" date="2024-09" db="EMBL/GenBank/DDBJ databases">
        <authorList>
            <person name="Sun Q."/>
            <person name="Mori K."/>
        </authorList>
    </citation>
    <scope>NUCLEOTIDE SEQUENCE [LARGE SCALE GENOMIC DNA]</scope>
    <source>
        <strain evidence="5 6">JCM 12763</strain>
    </source>
</reference>
<dbReference type="SUPFAM" id="SSF53254">
    <property type="entry name" value="Phosphoglycerate mutase-like"/>
    <property type="match status" value="1"/>
</dbReference>
<dbReference type="Gene3D" id="3.90.79.10">
    <property type="entry name" value="Nucleoside Triphosphate Pyrophosphohydrolase"/>
    <property type="match status" value="1"/>
</dbReference>
<name>A0ABV5V560_9MICO</name>
<dbReference type="InterPro" id="IPR013078">
    <property type="entry name" value="His_Pase_superF_clade-1"/>
</dbReference>
<dbReference type="InterPro" id="IPR020084">
    <property type="entry name" value="NUDIX_hydrolase_CS"/>
</dbReference>
<dbReference type="CDD" id="cd03673">
    <property type="entry name" value="NUDIX_Ap6A_hydrolase"/>
    <property type="match status" value="1"/>
</dbReference>
<dbReference type="InterPro" id="IPR029033">
    <property type="entry name" value="His_PPase_superfam"/>
</dbReference>
<organism evidence="5 6">
    <name type="scientific">Ornithinimicrobium kibberense</name>
    <dbReference type="NCBI Taxonomy" id="282060"/>
    <lineage>
        <taxon>Bacteria</taxon>
        <taxon>Bacillati</taxon>
        <taxon>Actinomycetota</taxon>
        <taxon>Actinomycetes</taxon>
        <taxon>Micrococcales</taxon>
        <taxon>Ornithinimicrobiaceae</taxon>
        <taxon>Ornithinimicrobium</taxon>
    </lineage>
</organism>
<evidence type="ECO:0000256" key="2">
    <source>
        <dbReference type="ARBA" id="ARBA00022801"/>
    </source>
</evidence>
<dbReference type="Gene3D" id="3.40.50.1240">
    <property type="entry name" value="Phosphoglycerate mutase-like"/>
    <property type="match status" value="1"/>
</dbReference>
<comment type="caution">
    <text evidence="5">The sequence shown here is derived from an EMBL/GenBank/DDBJ whole genome shotgun (WGS) entry which is preliminary data.</text>
</comment>
<dbReference type="PROSITE" id="PS51462">
    <property type="entry name" value="NUDIX"/>
    <property type="match status" value="1"/>
</dbReference>
<dbReference type="InterPro" id="IPR020476">
    <property type="entry name" value="Nudix_hydrolase"/>
</dbReference>
<dbReference type="Proteomes" id="UP001589613">
    <property type="component" value="Unassembled WGS sequence"/>
</dbReference>
<evidence type="ECO:0000256" key="3">
    <source>
        <dbReference type="RuleBase" id="RU003476"/>
    </source>
</evidence>
<dbReference type="InterPro" id="IPR015797">
    <property type="entry name" value="NUDIX_hydrolase-like_dom_sf"/>
</dbReference>
<dbReference type="SMART" id="SM00855">
    <property type="entry name" value="PGAM"/>
    <property type="match status" value="1"/>
</dbReference>
<sequence>MSAGVPLVRAAGVLPHRVHEGVLQVALVHRPRYDDWSWPKGKLDPGEDFATAAARETFEETGLRVRLGRPLPESRYALAGGQDKVVRYWAGEVVGGEGRLEHEVDEVRWMSPTLAARRLTYGRDRDQLDALVDLAGRRRLTSWPLLVVRHAHAHPRNGWSGPDPLRPLSPVGVRRAARMTGILGAYAPVRVLTSPSVRCADTVAPYCTARGVELVAKKGLSEEGFEERPEKVDKHLRRLLAAAEPVAVCTHGPVMGPLLRALLGRAGADLPGTDRRMLARLLDVGLDKGEVLALTMVGAGDGAEVVAVVRHRPPG</sequence>
<evidence type="ECO:0000313" key="6">
    <source>
        <dbReference type="Proteomes" id="UP001589613"/>
    </source>
</evidence>
<dbReference type="Pfam" id="PF00293">
    <property type="entry name" value="NUDIX"/>
    <property type="match status" value="1"/>
</dbReference>
<protein>
    <submittedName>
        <fullName evidence="5">NUDIX domain-containing protein</fullName>
    </submittedName>
</protein>